<protein>
    <submittedName>
        <fullName evidence="2">Uncharacterized protein</fullName>
    </submittedName>
</protein>
<dbReference type="EMBL" id="QJHL01000002">
    <property type="protein sequence ID" value="PXY45078.1"/>
    <property type="molecule type" value="Genomic_DNA"/>
</dbReference>
<dbReference type="AlphaFoldDB" id="A0A2V4C197"/>
<name>A0A2V4C197_9FLAO</name>
<keyword evidence="1" id="KW-0472">Membrane</keyword>
<feature type="transmembrane region" description="Helical" evidence="1">
    <location>
        <begin position="55"/>
        <end position="72"/>
    </location>
</feature>
<comment type="caution">
    <text evidence="2">The sequence shown here is derived from an EMBL/GenBank/DDBJ whole genome shotgun (WGS) entry which is preliminary data.</text>
</comment>
<gene>
    <name evidence="2" type="ORF">DMB68_10245</name>
</gene>
<accession>A0A2V4C197</accession>
<keyword evidence="3" id="KW-1185">Reference proteome</keyword>
<proteinExistence type="predicted"/>
<dbReference type="Proteomes" id="UP000247681">
    <property type="component" value="Unassembled WGS sequence"/>
</dbReference>
<dbReference type="OrthoDB" id="1442507at2"/>
<keyword evidence="1" id="KW-1133">Transmembrane helix</keyword>
<feature type="transmembrane region" description="Helical" evidence="1">
    <location>
        <begin position="101"/>
        <end position="120"/>
    </location>
</feature>
<reference evidence="2 3" key="1">
    <citation type="submission" date="2018-05" db="EMBL/GenBank/DDBJ databases">
        <title>Flavobacterium sp. strain IMCC34758, incomplete genome.</title>
        <authorList>
            <person name="Joung Y."/>
        </authorList>
    </citation>
    <scope>NUCLEOTIDE SEQUENCE [LARGE SCALE GENOMIC DNA]</scope>
    <source>
        <strain evidence="2 3">IMCC34758</strain>
    </source>
</reference>
<keyword evidence="1" id="KW-0812">Transmembrane</keyword>
<dbReference type="RefSeq" id="WP_110346591.1">
    <property type="nucleotide sequence ID" value="NZ_QJHL01000002.1"/>
</dbReference>
<evidence type="ECO:0000313" key="3">
    <source>
        <dbReference type="Proteomes" id="UP000247681"/>
    </source>
</evidence>
<evidence type="ECO:0000256" key="1">
    <source>
        <dbReference type="SAM" id="Phobius"/>
    </source>
</evidence>
<organism evidence="2 3">
    <name type="scientific">Flavobacterium hydrophilum</name>
    <dbReference type="NCBI Taxonomy" id="2211445"/>
    <lineage>
        <taxon>Bacteria</taxon>
        <taxon>Pseudomonadati</taxon>
        <taxon>Bacteroidota</taxon>
        <taxon>Flavobacteriia</taxon>
        <taxon>Flavobacteriales</taxon>
        <taxon>Flavobacteriaceae</taxon>
        <taxon>Flavobacterium</taxon>
    </lineage>
</organism>
<sequence>MKESDKNIENLIEKMMSEETLQSPSIDFTSKIMAQVSIIEEKKLKVYKPLISKQTWFIIIAVLIAFSIYVIATGNDYDLKINDLYIKEYSNIFSGLHVSEYTLYAILIVPVMMLIQIPLLKNYYAKKYQL</sequence>
<evidence type="ECO:0000313" key="2">
    <source>
        <dbReference type="EMBL" id="PXY45078.1"/>
    </source>
</evidence>